<dbReference type="Proteomes" id="UP000243937">
    <property type="component" value="Chromosome"/>
</dbReference>
<evidence type="ECO:0000256" key="1">
    <source>
        <dbReference type="SAM" id="SignalP"/>
    </source>
</evidence>
<evidence type="ECO:0000313" key="2">
    <source>
        <dbReference type="EMBL" id="ART82110.1"/>
    </source>
</evidence>
<proteinExistence type="predicted"/>
<feature type="signal peptide" evidence="1">
    <location>
        <begin position="1"/>
        <end position="23"/>
    </location>
</feature>
<accession>A0A1Y0D3K6</accession>
<dbReference type="RefSeq" id="WP_087035198.1">
    <property type="nucleotide sequence ID" value="NZ_CP021377.1"/>
</dbReference>
<reference evidence="2 3" key="1">
    <citation type="journal article" date="2014" name="Int. J. Syst. Evol. Microbiol.">
        <title>Oceanisphaera profunda sp. nov., a marine bacterium isolated from deep-sea sediment, and emended description of the genus Oceanisphaera.</title>
        <authorList>
            <person name="Xu Z."/>
            <person name="Zhang X.Y."/>
            <person name="Su H.N."/>
            <person name="Yu Z.C."/>
            <person name="Liu C."/>
            <person name="Li H."/>
            <person name="Chen X.L."/>
            <person name="Song X.Y."/>
            <person name="Xie B.B."/>
            <person name="Qin Q.L."/>
            <person name="Zhou B.C."/>
            <person name="Shi M."/>
            <person name="Huang Y."/>
            <person name="Zhang Y.Z."/>
        </authorList>
    </citation>
    <scope>NUCLEOTIDE SEQUENCE [LARGE SCALE GENOMIC DNA]</scope>
    <source>
        <strain evidence="2 3">SM1222</strain>
    </source>
</reference>
<dbReference type="EMBL" id="CP021377">
    <property type="protein sequence ID" value="ART82110.1"/>
    <property type="molecule type" value="Genomic_DNA"/>
</dbReference>
<sequence>MKNLKLGWSAGLLCAMLTAPAFAAQPMDGVNEGTEKPAVMAGMHMTTTATIEAIDLDNRVVTLRNEEGEVTQMAVGEEARNLDQVKVGDRVTATYNVGVALALSPADTANKLRERVETDTLSRAALGQKPGGTIRKTVEAEGVVQAMDATARTVTLQGAEHTIKLAVDESIDMSTIKVGDRVDAVYQESVAIKVTPAS</sequence>
<feature type="chain" id="PRO_5012033240" description="Copper-binding protein" evidence="1">
    <location>
        <begin position="24"/>
        <end position="198"/>
    </location>
</feature>
<organism evidence="2 3">
    <name type="scientific">Oceanisphaera profunda</name>
    <dbReference type="NCBI Taxonomy" id="1416627"/>
    <lineage>
        <taxon>Bacteria</taxon>
        <taxon>Pseudomonadati</taxon>
        <taxon>Pseudomonadota</taxon>
        <taxon>Gammaproteobacteria</taxon>
        <taxon>Aeromonadales</taxon>
        <taxon>Aeromonadaceae</taxon>
        <taxon>Oceanisphaera</taxon>
    </lineage>
</organism>
<keyword evidence="1" id="KW-0732">Signal</keyword>
<evidence type="ECO:0000313" key="3">
    <source>
        <dbReference type="Proteomes" id="UP000243937"/>
    </source>
</evidence>
<keyword evidence="3" id="KW-1185">Reference proteome</keyword>
<gene>
    <name evidence="2" type="ORF">CBP31_05285</name>
</gene>
<dbReference type="OrthoDB" id="8684916at2"/>
<dbReference type="AlphaFoldDB" id="A0A1Y0D3K6"/>
<evidence type="ECO:0008006" key="4">
    <source>
        <dbReference type="Google" id="ProtNLM"/>
    </source>
</evidence>
<name>A0A1Y0D3K6_9GAMM</name>
<dbReference type="KEGG" id="opf:CBP31_05285"/>
<protein>
    <recommendedName>
        <fullName evidence="4">Copper-binding protein</fullName>
    </recommendedName>
</protein>